<proteinExistence type="predicted"/>
<protein>
    <recommendedName>
        <fullName evidence="3">Mannosyltransferase</fullName>
    </recommendedName>
</protein>
<sequence length="135" mass="15101">MSCHVPSQPLPLALGAQCQCLSCPASGARRAHAYPAMWARRCGVPPKWPSRVKVTLMSLGTLAIGVAVYQLLSGDDVAYLDLNNPSSNDVLCLNRWPLRDENPLNVLRGEQWEEWVSYRFNEVDFIERQCALSRS</sequence>
<dbReference type="Proteomes" id="UP001189429">
    <property type="component" value="Unassembled WGS sequence"/>
</dbReference>
<organism evidence="1 2">
    <name type="scientific">Prorocentrum cordatum</name>
    <dbReference type="NCBI Taxonomy" id="2364126"/>
    <lineage>
        <taxon>Eukaryota</taxon>
        <taxon>Sar</taxon>
        <taxon>Alveolata</taxon>
        <taxon>Dinophyceae</taxon>
        <taxon>Prorocentrales</taxon>
        <taxon>Prorocentraceae</taxon>
        <taxon>Prorocentrum</taxon>
    </lineage>
</organism>
<dbReference type="EMBL" id="CAUYUJ010019146">
    <property type="protein sequence ID" value="CAK0888886.1"/>
    <property type="molecule type" value="Genomic_DNA"/>
</dbReference>
<evidence type="ECO:0000313" key="1">
    <source>
        <dbReference type="EMBL" id="CAK0888886.1"/>
    </source>
</evidence>
<keyword evidence="2" id="KW-1185">Reference proteome</keyword>
<comment type="caution">
    <text evidence="1">The sequence shown here is derived from an EMBL/GenBank/DDBJ whole genome shotgun (WGS) entry which is preliminary data.</text>
</comment>
<reference evidence="1" key="1">
    <citation type="submission" date="2023-10" db="EMBL/GenBank/DDBJ databases">
        <authorList>
            <person name="Chen Y."/>
            <person name="Shah S."/>
            <person name="Dougan E. K."/>
            <person name="Thang M."/>
            <person name="Chan C."/>
        </authorList>
    </citation>
    <scope>NUCLEOTIDE SEQUENCE [LARGE SCALE GENOMIC DNA]</scope>
</reference>
<accession>A0ABN9WQF3</accession>
<evidence type="ECO:0000313" key="2">
    <source>
        <dbReference type="Proteomes" id="UP001189429"/>
    </source>
</evidence>
<name>A0ABN9WQF3_9DINO</name>
<evidence type="ECO:0008006" key="3">
    <source>
        <dbReference type="Google" id="ProtNLM"/>
    </source>
</evidence>
<gene>
    <name evidence="1" type="ORF">PCOR1329_LOCUS69584</name>
</gene>